<protein>
    <submittedName>
        <fullName evidence="1">Uncharacterized protein</fullName>
    </submittedName>
</protein>
<proteinExistence type="predicted"/>
<organism evidence="1 2">
    <name type="scientific">Peronosclerospora sorghi</name>
    <dbReference type="NCBI Taxonomy" id="230839"/>
    <lineage>
        <taxon>Eukaryota</taxon>
        <taxon>Sar</taxon>
        <taxon>Stramenopiles</taxon>
        <taxon>Oomycota</taxon>
        <taxon>Peronosporomycetes</taxon>
        <taxon>Peronosporales</taxon>
        <taxon>Peronosporaceae</taxon>
        <taxon>Peronosclerospora</taxon>
    </lineage>
</organism>
<sequence>MISSFSDLDLALDPTGAIVSNGRSAAKDLLVSKSADKQAEAARAASQALLKKQQQQDAKKTPPVTALSQAMDSFEQELEERDAFLSRKTKRRQKRRQRSRGGATTMPKRQQTYLRV</sequence>
<name>A0ACC0VJS0_9STRA</name>
<dbReference type="EMBL" id="CM047588">
    <property type="protein sequence ID" value="KAI9905988.1"/>
    <property type="molecule type" value="Genomic_DNA"/>
</dbReference>
<keyword evidence="2" id="KW-1185">Reference proteome</keyword>
<accession>A0ACC0VJS0</accession>
<reference evidence="1 2" key="1">
    <citation type="journal article" date="2022" name="bioRxiv">
        <title>The genome of the oomycete Peronosclerospora sorghi, a cosmopolitan pathogen of maize and sorghum, is inflated with dispersed pseudogenes.</title>
        <authorList>
            <person name="Fletcher K."/>
            <person name="Martin F."/>
            <person name="Isakeit T."/>
            <person name="Cavanaugh K."/>
            <person name="Magill C."/>
            <person name="Michelmore R."/>
        </authorList>
    </citation>
    <scope>NUCLEOTIDE SEQUENCE [LARGE SCALE GENOMIC DNA]</scope>
    <source>
        <strain evidence="1">P6</strain>
    </source>
</reference>
<gene>
    <name evidence="1" type="ORF">PsorP6_014304</name>
</gene>
<comment type="caution">
    <text evidence="1">The sequence shown here is derived from an EMBL/GenBank/DDBJ whole genome shotgun (WGS) entry which is preliminary data.</text>
</comment>
<evidence type="ECO:0000313" key="2">
    <source>
        <dbReference type="Proteomes" id="UP001163321"/>
    </source>
</evidence>
<evidence type="ECO:0000313" key="1">
    <source>
        <dbReference type="EMBL" id="KAI9905988.1"/>
    </source>
</evidence>
<dbReference type="Proteomes" id="UP001163321">
    <property type="component" value="Chromosome 9"/>
</dbReference>